<reference evidence="2" key="1">
    <citation type="submission" date="2024-02" db="EMBL/GenBank/DDBJ databases">
        <title>Genome sequences of strain Gemmobacter sp. JM10B15.</title>
        <authorList>
            <person name="Zhang M."/>
        </authorList>
    </citation>
    <scope>NUCLEOTIDE SEQUENCE</scope>
    <source>
        <strain evidence="2">JM10B15</strain>
    </source>
</reference>
<accession>A0ABU8BWU9</accession>
<feature type="transmembrane region" description="Helical" evidence="1">
    <location>
        <begin position="58"/>
        <end position="76"/>
    </location>
</feature>
<comment type="caution">
    <text evidence="2">The sequence shown here is derived from an EMBL/GenBank/DDBJ whole genome shotgun (WGS) entry which is preliminary data.</text>
</comment>
<evidence type="ECO:0000313" key="3">
    <source>
        <dbReference type="Proteomes" id="UP001431963"/>
    </source>
</evidence>
<proteinExistence type="predicted"/>
<evidence type="ECO:0000313" key="2">
    <source>
        <dbReference type="EMBL" id="MEH7829173.1"/>
    </source>
</evidence>
<organism evidence="2 3">
    <name type="scientific">Gemmobacter denitrificans</name>
    <dbReference type="NCBI Taxonomy" id="3123040"/>
    <lineage>
        <taxon>Bacteria</taxon>
        <taxon>Pseudomonadati</taxon>
        <taxon>Pseudomonadota</taxon>
        <taxon>Alphaproteobacteria</taxon>
        <taxon>Rhodobacterales</taxon>
        <taxon>Paracoccaceae</taxon>
        <taxon>Gemmobacter</taxon>
    </lineage>
</organism>
<keyword evidence="3" id="KW-1185">Reference proteome</keyword>
<dbReference type="EMBL" id="JBALHR010000008">
    <property type="protein sequence ID" value="MEH7829173.1"/>
    <property type="molecule type" value="Genomic_DNA"/>
</dbReference>
<name>A0ABU8BWU9_9RHOB</name>
<feature type="transmembrane region" description="Helical" evidence="1">
    <location>
        <begin position="9"/>
        <end position="30"/>
    </location>
</feature>
<evidence type="ECO:0000256" key="1">
    <source>
        <dbReference type="SAM" id="Phobius"/>
    </source>
</evidence>
<dbReference type="Proteomes" id="UP001431963">
    <property type="component" value="Unassembled WGS sequence"/>
</dbReference>
<keyword evidence="1" id="KW-0472">Membrane</keyword>
<sequence>MFFTRIGKVIAHLMFWFSVIHISIAFAGAYGTADMESNRAFASRYLSAATTGEAINEVMLYILLAVALGVLCEISAKRNKPEERA</sequence>
<keyword evidence="1" id="KW-1133">Transmembrane helix</keyword>
<protein>
    <submittedName>
        <fullName evidence="2">Uncharacterized protein</fullName>
    </submittedName>
</protein>
<gene>
    <name evidence="2" type="ORF">V6590_13530</name>
</gene>
<keyword evidence="1" id="KW-0812">Transmembrane</keyword>
<dbReference type="RefSeq" id="WP_335423960.1">
    <property type="nucleotide sequence ID" value="NZ_JBALHR010000008.1"/>
</dbReference>